<gene>
    <name evidence="1" type="ORF">HU230_19765</name>
</gene>
<proteinExistence type="predicted"/>
<accession>A0A973WNC1</accession>
<dbReference type="InterPro" id="IPR025267">
    <property type="entry name" value="ORF017-like"/>
</dbReference>
<protein>
    <submittedName>
        <fullName evidence="1">N4-gp56 family major capsid protein</fullName>
    </submittedName>
</protein>
<evidence type="ECO:0000313" key="1">
    <source>
        <dbReference type="EMBL" id="NVL07942.1"/>
    </source>
</evidence>
<dbReference type="EMBL" id="JABWSX010000001">
    <property type="protein sequence ID" value="NVL07942.1"/>
    <property type="molecule type" value="Genomic_DNA"/>
</dbReference>
<dbReference type="Pfam" id="PF13252">
    <property type="entry name" value="Phage_capsid_3"/>
    <property type="match status" value="1"/>
</dbReference>
<sequence length="355" mass="38674">MSTTSYGINDTLSNKLWAKKLNVEALKQTYFGKFMGEASSNMIQLKTDFEKSAGDELTIGLRVQLKGDGTTEGQTLQGNEEALSTYSDKFKINELAHAVRVRNKNTIDAQRVPFNLRSESKDGLNDWFSDRFDTCMANHLAGNTLVVDPRFTGNNAITAPTNIYRGGGATDDATINGDNTKTFKLGIIDALVERAGVASPLVRPIMVGGEKKFVMFLHDYQVTDLRTDAGAGQWLDIQKAALAGGIGSKSPIYTGALGEYNNVVLHKWNRLPMGISNAGVQQTSTRRAVFCGAQAAAVGFGKEFSKGSHFKWVEELFDYERELGVSAQTVWGIKKSVFNGNDFAALVATTYAVAH</sequence>
<dbReference type="AlphaFoldDB" id="A0A973WNC1"/>
<name>A0A973WNC1_9BRAD</name>
<organism evidence="1">
    <name type="scientific">Bradyrhizobium quebecense</name>
    <dbReference type="NCBI Taxonomy" id="2748629"/>
    <lineage>
        <taxon>Bacteria</taxon>
        <taxon>Pseudomonadati</taxon>
        <taxon>Pseudomonadota</taxon>
        <taxon>Alphaproteobacteria</taxon>
        <taxon>Hyphomicrobiales</taxon>
        <taxon>Nitrobacteraceae</taxon>
        <taxon>Bradyrhizobium</taxon>
    </lineage>
</organism>
<reference evidence="1" key="1">
    <citation type="submission" date="2020-06" db="EMBL/GenBank/DDBJ databases">
        <title>Whole Genome Sequence of Bradyrhizobium sp. Strain 66S1MB.</title>
        <authorList>
            <person name="Bromfield E."/>
            <person name="Cloutier S."/>
        </authorList>
    </citation>
    <scope>NUCLEOTIDE SEQUENCE</scope>
    <source>
        <strain evidence="1">66S1MB</strain>
    </source>
</reference>
<comment type="caution">
    <text evidence="1">The sequence shown here is derived from an EMBL/GenBank/DDBJ whole genome shotgun (WGS) entry which is preliminary data.</text>
</comment>
<dbReference type="NCBIfam" id="TIGR04387">
    <property type="entry name" value="capsid_maj_N4"/>
    <property type="match status" value="1"/>
</dbReference>
<dbReference type="RefSeq" id="WP_176531538.1">
    <property type="nucleotide sequence ID" value="NZ_CP088022.1"/>
</dbReference>